<comment type="subunit">
    <text evidence="1">Homodimer.</text>
</comment>
<dbReference type="InterPro" id="IPR044662">
    <property type="entry name" value="HS1/DABB1-like"/>
</dbReference>
<feature type="domain" description="Stress-response A/B barrel" evidence="2">
    <location>
        <begin position="3"/>
        <end position="96"/>
    </location>
</feature>
<dbReference type="Pfam" id="PF07876">
    <property type="entry name" value="Dabb"/>
    <property type="match status" value="1"/>
</dbReference>
<dbReference type="PANTHER" id="PTHR33178">
    <property type="match status" value="1"/>
</dbReference>
<dbReference type="SMART" id="SM00886">
    <property type="entry name" value="Dabb"/>
    <property type="match status" value="1"/>
</dbReference>
<accession>A0A9P7DG78</accession>
<evidence type="ECO:0000256" key="1">
    <source>
        <dbReference type="ARBA" id="ARBA00011738"/>
    </source>
</evidence>
<keyword evidence="4" id="KW-1185">Reference proteome</keyword>
<proteinExistence type="predicted"/>
<evidence type="ECO:0000259" key="2">
    <source>
        <dbReference type="PROSITE" id="PS51502"/>
    </source>
</evidence>
<evidence type="ECO:0000313" key="3">
    <source>
        <dbReference type="EMBL" id="KAG1792917.1"/>
    </source>
</evidence>
<evidence type="ECO:0000313" key="4">
    <source>
        <dbReference type="Proteomes" id="UP000719766"/>
    </source>
</evidence>
<dbReference type="SUPFAM" id="SSF54909">
    <property type="entry name" value="Dimeric alpha+beta barrel"/>
    <property type="match status" value="1"/>
</dbReference>
<gene>
    <name evidence="3" type="ORF">HD556DRAFT_1376642</name>
</gene>
<dbReference type="RefSeq" id="XP_041159454.1">
    <property type="nucleotide sequence ID" value="XM_041303108.1"/>
</dbReference>
<dbReference type="AlphaFoldDB" id="A0A9P7DG78"/>
<dbReference type="PANTHER" id="PTHR33178:SF10">
    <property type="entry name" value="STRESS-RESPONSE A_B BARREL DOMAIN-CONTAINING PROTEIN"/>
    <property type="match status" value="1"/>
</dbReference>
<dbReference type="OrthoDB" id="42919at2759"/>
<dbReference type="EMBL" id="JABBWE010000033">
    <property type="protein sequence ID" value="KAG1792917.1"/>
    <property type="molecule type" value="Genomic_DNA"/>
</dbReference>
<dbReference type="InterPro" id="IPR013097">
    <property type="entry name" value="Dabb"/>
</dbReference>
<protein>
    <submittedName>
        <fullName evidence="3">Stress responsive A/B barrel domain-containing protein</fullName>
    </submittedName>
</protein>
<dbReference type="Proteomes" id="UP000719766">
    <property type="component" value="Unassembled WGS sequence"/>
</dbReference>
<dbReference type="PROSITE" id="PS51502">
    <property type="entry name" value="S_R_A_B_BARREL"/>
    <property type="match status" value="1"/>
</dbReference>
<dbReference type="GeneID" id="64596872"/>
<name>A0A9P7DG78_9AGAM</name>
<sequence length="100" mass="11374">MTIHHIVLYKFKPEVTPEQKQGVRDSASALPSQIPAIQSLITGETVYNHLGHGFDEGVIFLFESQAKLNEYRPHKALDDYRAFFEPLLEDLLIFDIESSA</sequence>
<organism evidence="3 4">
    <name type="scientific">Suillus plorans</name>
    <dbReference type="NCBI Taxonomy" id="116603"/>
    <lineage>
        <taxon>Eukaryota</taxon>
        <taxon>Fungi</taxon>
        <taxon>Dikarya</taxon>
        <taxon>Basidiomycota</taxon>
        <taxon>Agaricomycotina</taxon>
        <taxon>Agaricomycetes</taxon>
        <taxon>Agaricomycetidae</taxon>
        <taxon>Boletales</taxon>
        <taxon>Suillineae</taxon>
        <taxon>Suillaceae</taxon>
        <taxon>Suillus</taxon>
    </lineage>
</organism>
<dbReference type="Gene3D" id="3.30.70.100">
    <property type="match status" value="1"/>
</dbReference>
<dbReference type="InterPro" id="IPR011008">
    <property type="entry name" value="Dimeric_a/b-barrel"/>
</dbReference>
<reference evidence="3" key="1">
    <citation type="journal article" date="2020" name="New Phytol.">
        <title>Comparative genomics reveals dynamic genome evolution in host specialist ectomycorrhizal fungi.</title>
        <authorList>
            <person name="Lofgren L.A."/>
            <person name="Nguyen N.H."/>
            <person name="Vilgalys R."/>
            <person name="Ruytinx J."/>
            <person name="Liao H.L."/>
            <person name="Branco S."/>
            <person name="Kuo A."/>
            <person name="LaButti K."/>
            <person name="Lipzen A."/>
            <person name="Andreopoulos W."/>
            <person name="Pangilinan J."/>
            <person name="Riley R."/>
            <person name="Hundley H."/>
            <person name="Na H."/>
            <person name="Barry K."/>
            <person name="Grigoriev I.V."/>
            <person name="Stajich J.E."/>
            <person name="Kennedy P.G."/>
        </authorList>
    </citation>
    <scope>NUCLEOTIDE SEQUENCE</scope>
    <source>
        <strain evidence="3">S12</strain>
    </source>
</reference>
<comment type="caution">
    <text evidence="3">The sequence shown here is derived from an EMBL/GenBank/DDBJ whole genome shotgun (WGS) entry which is preliminary data.</text>
</comment>